<protein>
    <submittedName>
        <fullName evidence="4">GBD/FH3 domain-containing protein</fullName>
    </submittedName>
</protein>
<feature type="domain" description="GBD/FH3" evidence="3">
    <location>
        <begin position="1"/>
        <end position="436"/>
    </location>
</feature>
<dbReference type="AlphaFoldDB" id="A0A8R1EDX4"/>
<dbReference type="InterPro" id="IPR010472">
    <property type="entry name" value="FH3_dom"/>
</dbReference>
<keyword evidence="1" id="KW-0175">Coiled coil</keyword>
<accession>A0A8R1EDX4</accession>
<dbReference type="InterPro" id="IPR014768">
    <property type="entry name" value="GBD/FH3_dom"/>
</dbReference>
<dbReference type="InterPro" id="IPR010473">
    <property type="entry name" value="GTPase-bd"/>
</dbReference>
<dbReference type="InterPro" id="IPR043592">
    <property type="entry name" value="FMNL_animal"/>
</dbReference>
<proteinExistence type="predicted"/>
<evidence type="ECO:0000313" key="4">
    <source>
        <dbReference type="EnsemblMetazoa" id="CJA32117.1"/>
    </source>
</evidence>
<organism evidence="4 5">
    <name type="scientific">Caenorhabditis japonica</name>
    <dbReference type="NCBI Taxonomy" id="281687"/>
    <lineage>
        <taxon>Eukaryota</taxon>
        <taxon>Metazoa</taxon>
        <taxon>Ecdysozoa</taxon>
        <taxon>Nematoda</taxon>
        <taxon>Chromadorea</taxon>
        <taxon>Rhabditida</taxon>
        <taxon>Rhabditina</taxon>
        <taxon>Rhabditomorpha</taxon>
        <taxon>Rhabditoidea</taxon>
        <taxon>Rhabditidae</taxon>
        <taxon>Peloderinae</taxon>
        <taxon>Caenorhabditis</taxon>
    </lineage>
</organism>
<dbReference type="Pfam" id="PF06371">
    <property type="entry name" value="Drf_GBD"/>
    <property type="match status" value="2"/>
</dbReference>
<dbReference type="GO" id="GO:0016477">
    <property type="term" value="P:cell migration"/>
    <property type="evidence" value="ECO:0007669"/>
    <property type="project" value="TreeGrafter"/>
</dbReference>
<dbReference type="Pfam" id="PF06367">
    <property type="entry name" value="Drf_FH3"/>
    <property type="match status" value="1"/>
</dbReference>
<dbReference type="GO" id="GO:0030866">
    <property type="term" value="P:cortical actin cytoskeleton organization"/>
    <property type="evidence" value="ECO:0007669"/>
    <property type="project" value="TreeGrafter"/>
</dbReference>
<dbReference type="InterPro" id="IPR016024">
    <property type="entry name" value="ARM-type_fold"/>
</dbReference>
<dbReference type="SMART" id="SM01140">
    <property type="entry name" value="Drf_GBD"/>
    <property type="match status" value="1"/>
</dbReference>
<reference evidence="5" key="1">
    <citation type="submission" date="2010-08" db="EMBL/GenBank/DDBJ databases">
        <authorList>
            <consortium name="Caenorhabditis japonica Sequencing Consortium"/>
            <person name="Wilson R.K."/>
        </authorList>
    </citation>
    <scope>NUCLEOTIDE SEQUENCE [LARGE SCALE GENOMIC DNA]</scope>
    <source>
        <strain evidence="5">DF5081</strain>
    </source>
</reference>
<feature type="compositionally biased region" description="Polar residues" evidence="2">
    <location>
        <begin position="117"/>
        <end position="132"/>
    </location>
</feature>
<dbReference type="Gene3D" id="1.25.10.10">
    <property type="entry name" value="Leucine-rich Repeat Variant"/>
    <property type="match status" value="1"/>
</dbReference>
<dbReference type="GO" id="GO:0008360">
    <property type="term" value="P:regulation of cell shape"/>
    <property type="evidence" value="ECO:0007669"/>
    <property type="project" value="TreeGrafter"/>
</dbReference>
<dbReference type="EnsemblMetazoa" id="CJA32117.1">
    <property type="protein sequence ID" value="CJA32117.1"/>
    <property type="gene ID" value="WBGene00207964"/>
</dbReference>
<dbReference type="PANTHER" id="PTHR45857">
    <property type="entry name" value="FORMIN-LIKE PROTEIN"/>
    <property type="match status" value="1"/>
</dbReference>
<feature type="region of interest" description="Disordered" evidence="2">
    <location>
        <begin position="117"/>
        <end position="148"/>
    </location>
</feature>
<dbReference type="InterPro" id="IPR011989">
    <property type="entry name" value="ARM-like"/>
</dbReference>
<dbReference type="PROSITE" id="PS51232">
    <property type="entry name" value="GBD_FH3"/>
    <property type="match status" value="1"/>
</dbReference>
<feature type="compositionally biased region" description="Low complexity" evidence="2">
    <location>
        <begin position="133"/>
        <end position="148"/>
    </location>
</feature>
<dbReference type="Proteomes" id="UP000005237">
    <property type="component" value="Unassembled WGS sequence"/>
</dbReference>
<name>A0A8R1EDX4_CAEJA</name>
<sequence>MDLPVDKLRILRSYDNDKKWKLINDQQQQVSKQVTPPAKYLEKLSYFLDKKMLKKALKNKEIQSDETSTSVLRHIEISLRTNSVDWVFEFLNTPNLGLRKLVDYMRTLLADCASVPSTSSGFTGVPQPTSSGNNSIHDSPSHNSSSDVSAANSSAFSNSFDATVNFLKKGPLTISKGKVTKSTGEAEDDIHICMMCLRAIMNNKQGFQQVFSDTEAIYCIVRSHLHQNLRTKTLVIQMLSSICMVQGGQELVSDAFDRFEKDFREPRRFATLMQFIRHPPEFHVEFLSSAVQFFDYFVNNVDDPNFRVHLQYEMTQLGLDKYIEQMGDCESDELQERMINYANSAIDVAQLLEDSSHKSDLLEERENLNLRLSQANERVQEVEAKWITDKAALDRRLLDLVMERERMEKEHVEQKGTWTKTMHEKDRVAREDRKRLEQKINELEAIQKTMQDSAITWSPRRELTRVRIRRLIAKQLTKLVR</sequence>
<dbReference type="SUPFAM" id="SSF48371">
    <property type="entry name" value="ARM repeat"/>
    <property type="match status" value="1"/>
</dbReference>
<keyword evidence="5" id="KW-1185">Reference proteome</keyword>
<evidence type="ECO:0000256" key="2">
    <source>
        <dbReference type="SAM" id="MobiDB-lite"/>
    </source>
</evidence>
<dbReference type="GO" id="GO:0005829">
    <property type="term" value="C:cytosol"/>
    <property type="evidence" value="ECO:0007669"/>
    <property type="project" value="TreeGrafter"/>
</dbReference>
<dbReference type="SMART" id="SM01139">
    <property type="entry name" value="Drf_FH3"/>
    <property type="match status" value="1"/>
</dbReference>
<feature type="coiled-coil region" evidence="1">
    <location>
        <begin position="358"/>
        <end position="453"/>
    </location>
</feature>
<evidence type="ECO:0000313" key="5">
    <source>
        <dbReference type="Proteomes" id="UP000005237"/>
    </source>
</evidence>
<dbReference type="GO" id="GO:0051015">
    <property type="term" value="F:actin filament binding"/>
    <property type="evidence" value="ECO:0007669"/>
    <property type="project" value="TreeGrafter"/>
</dbReference>
<evidence type="ECO:0000256" key="1">
    <source>
        <dbReference type="SAM" id="Coils"/>
    </source>
</evidence>
<dbReference type="GO" id="GO:0031267">
    <property type="term" value="F:small GTPase binding"/>
    <property type="evidence" value="ECO:0007669"/>
    <property type="project" value="InterPro"/>
</dbReference>
<dbReference type="PANTHER" id="PTHR45857:SF4">
    <property type="entry name" value="FORMIN-LIKE PROTEIN"/>
    <property type="match status" value="1"/>
</dbReference>
<evidence type="ECO:0000259" key="3">
    <source>
        <dbReference type="PROSITE" id="PS51232"/>
    </source>
</evidence>
<reference evidence="4" key="2">
    <citation type="submission" date="2022-06" db="UniProtKB">
        <authorList>
            <consortium name="EnsemblMetazoa"/>
        </authorList>
    </citation>
    <scope>IDENTIFICATION</scope>
    <source>
        <strain evidence="4">DF5081</strain>
    </source>
</reference>